<dbReference type="Proteomes" id="UP000463470">
    <property type="component" value="Unassembled WGS sequence"/>
</dbReference>
<keyword evidence="1" id="KW-0472">Membrane</keyword>
<feature type="transmembrane region" description="Helical" evidence="1">
    <location>
        <begin position="41"/>
        <end position="64"/>
    </location>
</feature>
<comment type="caution">
    <text evidence="2">The sequence shown here is derived from an EMBL/GenBank/DDBJ whole genome shotgun (WGS) entry which is preliminary data.</text>
</comment>
<name>A0A845L4W5_9FIRM</name>
<protein>
    <submittedName>
        <fullName evidence="2">Uncharacterized protein</fullName>
    </submittedName>
</protein>
<proteinExistence type="predicted"/>
<sequence length="256" mass="29640">MIYFKQGLLSFFLILIAGLFLIRIAKVKLYKLRLTRDRNKVLFYFVLFFLYLSLFQFALMSSIFGEHVSCRVDSSPLTEIKQANDFITLKSLRDAGISGSFFSNSELDDGYSQTTGIIEKFERNGSSFYLYRSREDALRAYNKEMRFARLFPLNPFCIQELEDTPNYKFLSSYVTSERDLPLFGMTDFCSRGVVLLVNNLMVTITVNEEWRDLDSNIVVDNSIIRIRSWSYIPSPILNETLRDTVNIITILNSSIG</sequence>
<keyword evidence="1" id="KW-0812">Transmembrane</keyword>
<keyword evidence="3" id="KW-1185">Reference proteome</keyword>
<dbReference type="EMBL" id="WXEY01000033">
    <property type="protein sequence ID" value="MZP31343.1"/>
    <property type="molecule type" value="Genomic_DNA"/>
</dbReference>
<dbReference type="RefSeq" id="WP_161259857.1">
    <property type="nucleotide sequence ID" value="NZ_WXEY01000033.1"/>
</dbReference>
<gene>
    <name evidence="2" type="ORF">GTO91_16710</name>
</gene>
<keyword evidence="1" id="KW-1133">Transmembrane helix</keyword>
<evidence type="ECO:0000313" key="2">
    <source>
        <dbReference type="EMBL" id="MZP31343.1"/>
    </source>
</evidence>
<reference evidence="2 3" key="1">
    <citation type="submission" date="2020-01" db="EMBL/GenBank/DDBJ databases">
        <title>Whole-genome sequence of Heliobacterium undosum DSM 13378.</title>
        <authorList>
            <person name="Kyndt J.A."/>
            <person name="Meyer T.E."/>
        </authorList>
    </citation>
    <scope>NUCLEOTIDE SEQUENCE [LARGE SCALE GENOMIC DNA]</scope>
    <source>
        <strain evidence="2 3">DSM 13378</strain>
    </source>
</reference>
<accession>A0A845L4W5</accession>
<feature type="transmembrane region" description="Helical" evidence="1">
    <location>
        <begin position="6"/>
        <end position="25"/>
    </location>
</feature>
<evidence type="ECO:0000256" key="1">
    <source>
        <dbReference type="SAM" id="Phobius"/>
    </source>
</evidence>
<organism evidence="2 3">
    <name type="scientific">Heliomicrobium undosum</name>
    <dbReference type="NCBI Taxonomy" id="121734"/>
    <lineage>
        <taxon>Bacteria</taxon>
        <taxon>Bacillati</taxon>
        <taxon>Bacillota</taxon>
        <taxon>Clostridia</taxon>
        <taxon>Eubacteriales</taxon>
        <taxon>Heliobacteriaceae</taxon>
        <taxon>Heliomicrobium</taxon>
    </lineage>
</organism>
<dbReference type="AlphaFoldDB" id="A0A845L4W5"/>
<evidence type="ECO:0000313" key="3">
    <source>
        <dbReference type="Proteomes" id="UP000463470"/>
    </source>
</evidence>